<dbReference type="AlphaFoldDB" id="A0AAN6YFM3"/>
<feature type="chain" id="PRO_5042920347" description="NADH dehydrogenase subunit 3" evidence="2">
    <location>
        <begin position="23"/>
        <end position="95"/>
    </location>
</feature>
<keyword evidence="1" id="KW-1133">Transmembrane helix</keyword>
<comment type="caution">
    <text evidence="3">The sequence shown here is derived from an EMBL/GenBank/DDBJ whole genome shotgun (WGS) entry which is preliminary data.</text>
</comment>
<organism evidence="3 4">
    <name type="scientific">Rhypophila decipiens</name>
    <dbReference type="NCBI Taxonomy" id="261697"/>
    <lineage>
        <taxon>Eukaryota</taxon>
        <taxon>Fungi</taxon>
        <taxon>Dikarya</taxon>
        <taxon>Ascomycota</taxon>
        <taxon>Pezizomycotina</taxon>
        <taxon>Sordariomycetes</taxon>
        <taxon>Sordariomycetidae</taxon>
        <taxon>Sordariales</taxon>
        <taxon>Naviculisporaceae</taxon>
        <taxon>Rhypophila</taxon>
    </lineage>
</organism>
<protein>
    <recommendedName>
        <fullName evidence="5">NADH dehydrogenase subunit 3</fullName>
    </recommendedName>
</protein>
<evidence type="ECO:0000313" key="3">
    <source>
        <dbReference type="EMBL" id="KAK4215262.1"/>
    </source>
</evidence>
<reference evidence="3" key="1">
    <citation type="journal article" date="2023" name="Mol. Phylogenet. Evol.">
        <title>Genome-scale phylogeny and comparative genomics of the fungal order Sordariales.</title>
        <authorList>
            <person name="Hensen N."/>
            <person name="Bonometti L."/>
            <person name="Westerberg I."/>
            <person name="Brannstrom I.O."/>
            <person name="Guillou S."/>
            <person name="Cros-Aarteil S."/>
            <person name="Calhoun S."/>
            <person name="Haridas S."/>
            <person name="Kuo A."/>
            <person name="Mondo S."/>
            <person name="Pangilinan J."/>
            <person name="Riley R."/>
            <person name="LaButti K."/>
            <person name="Andreopoulos B."/>
            <person name="Lipzen A."/>
            <person name="Chen C."/>
            <person name="Yan M."/>
            <person name="Daum C."/>
            <person name="Ng V."/>
            <person name="Clum A."/>
            <person name="Steindorff A."/>
            <person name="Ohm R.A."/>
            <person name="Martin F."/>
            <person name="Silar P."/>
            <person name="Natvig D.O."/>
            <person name="Lalanne C."/>
            <person name="Gautier V."/>
            <person name="Ament-Velasquez S.L."/>
            <person name="Kruys A."/>
            <person name="Hutchinson M.I."/>
            <person name="Powell A.J."/>
            <person name="Barry K."/>
            <person name="Miller A.N."/>
            <person name="Grigoriev I.V."/>
            <person name="Debuchy R."/>
            <person name="Gladieux P."/>
            <person name="Hiltunen Thoren M."/>
            <person name="Johannesson H."/>
        </authorList>
    </citation>
    <scope>NUCLEOTIDE SEQUENCE</scope>
    <source>
        <strain evidence="3">PSN293</strain>
    </source>
</reference>
<feature type="signal peptide" evidence="2">
    <location>
        <begin position="1"/>
        <end position="22"/>
    </location>
</feature>
<name>A0AAN6YFM3_9PEZI</name>
<keyword evidence="2" id="KW-0732">Signal</keyword>
<accession>A0AAN6YFM3</accession>
<reference evidence="3" key="2">
    <citation type="submission" date="2023-05" db="EMBL/GenBank/DDBJ databases">
        <authorList>
            <consortium name="Lawrence Berkeley National Laboratory"/>
            <person name="Steindorff A."/>
            <person name="Hensen N."/>
            <person name="Bonometti L."/>
            <person name="Westerberg I."/>
            <person name="Brannstrom I.O."/>
            <person name="Guillou S."/>
            <person name="Cros-Aarteil S."/>
            <person name="Calhoun S."/>
            <person name="Haridas S."/>
            <person name="Kuo A."/>
            <person name="Mondo S."/>
            <person name="Pangilinan J."/>
            <person name="Riley R."/>
            <person name="Labutti K."/>
            <person name="Andreopoulos B."/>
            <person name="Lipzen A."/>
            <person name="Chen C."/>
            <person name="Yanf M."/>
            <person name="Daum C."/>
            <person name="Ng V."/>
            <person name="Clum A."/>
            <person name="Ohm R."/>
            <person name="Martin F."/>
            <person name="Silar P."/>
            <person name="Natvig D."/>
            <person name="Lalanne C."/>
            <person name="Gautier V."/>
            <person name="Ament-Velasquez S.L."/>
            <person name="Kruys A."/>
            <person name="Hutchinson M.I."/>
            <person name="Powell A.J."/>
            <person name="Barry K."/>
            <person name="Miller A.N."/>
            <person name="Grigoriev I.V."/>
            <person name="Debuchy R."/>
            <person name="Gladieux P."/>
            <person name="Thoren M.H."/>
            <person name="Johannesson H."/>
        </authorList>
    </citation>
    <scope>NUCLEOTIDE SEQUENCE</scope>
    <source>
        <strain evidence="3">PSN293</strain>
    </source>
</reference>
<keyword evidence="1" id="KW-0812">Transmembrane</keyword>
<feature type="transmembrane region" description="Helical" evidence="1">
    <location>
        <begin position="46"/>
        <end position="65"/>
    </location>
</feature>
<keyword evidence="1" id="KW-0472">Membrane</keyword>
<dbReference type="Proteomes" id="UP001301769">
    <property type="component" value="Unassembled WGS sequence"/>
</dbReference>
<evidence type="ECO:0000256" key="1">
    <source>
        <dbReference type="SAM" id="Phobius"/>
    </source>
</evidence>
<dbReference type="EMBL" id="MU858082">
    <property type="protein sequence ID" value="KAK4215262.1"/>
    <property type="molecule type" value="Genomic_DNA"/>
</dbReference>
<proteinExistence type="predicted"/>
<evidence type="ECO:0000256" key="2">
    <source>
        <dbReference type="SAM" id="SignalP"/>
    </source>
</evidence>
<evidence type="ECO:0008006" key="5">
    <source>
        <dbReference type="Google" id="ProtNLM"/>
    </source>
</evidence>
<sequence>MSFRVLFPLHLFLVLLIPSRHTQDTTPTKKYPSQLFVLLFSLNLMTLRYLLIYLVISLSFSYYVFFSSIHLLFLWYILILLLFLGWAYLWAGGRL</sequence>
<evidence type="ECO:0000313" key="4">
    <source>
        <dbReference type="Proteomes" id="UP001301769"/>
    </source>
</evidence>
<feature type="transmembrane region" description="Helical" evidence="1">
    <location>
        <begin position="72"/>
        <end position="91"/>
    </location>
</feature>
<gene>
    <name evidence="3" type="ORF">QBC37DRAFT_129186</name>
</gene>
<keyword evidence="4" id="KW-1185">Reference proteome</keyword>